<protein>
    <submittedName>
        <fullName evidence="2">Uncharacterized protein</fullName>
    </submittedName>
</protein>
<keyword evidence="3" id="KW-1185">Reference proteome</keyword>
<name>A0AAQ4FS75_AMBAM</name>
<keyword evidence="1" id="KW-0472">Membrane</keyword>
<proteinExistence type="predicted"/>
<gene>
    <name evidence="2" type="ORF">V5799_021071</name>
</gene>
<evidence type="ECO:0000313" key="2">
    <source>
        <dbReference type="EMBL" id="KAK8789158.1"/>
    </source>
</evidence>
<sequence length="179" mass="21041">MALWEFKENLFDSQQPDKPSRRKFTNSVIVTSATHSRASQFLRPCVLLCSLQRAAAKKWKSLTENWTLWQKIKYYPLIFLLGIFIIALLIQHFTTVFCFFLDKACAVFGFPCRHETFLNWAEEQMARYPSGRWTQDDGSVCEYEPSPDEVELAEELEYLLLTFPRHPEGWLDELYNVIS</sequence>
<keyword evidence="1" id="KW-0812">Transmembrane</keyword>
<evidence type="ECO:0000313" key="3">
    <source>
        <dbReference type="Proteomes" id="UP001321473"/>
    </source>
</evidence>
<keyword evidence="1" id="KW-1133">Transmembrane helix</keyword>
<feature type="transmembrane region" description="Helical" evidence="1">
    <location>
        <begin position="74"/>
        <end position="101"/>
    </location>
</feature>
<organism evidence="2 3">
    <name type="scientific">Amblyomma americanum</name>
    <name type="common">Lone star tick</name>
    <dbReference type="NCBI Taxonomy" id="6943"/>
    <lineage>
        <taxon>Eukaryota</taxon>
        <taxon>Metazoa</taxon>
        <taxon>Ecdysozoa</taxon>
        <taxon>Arthropoda</taxon>
        <taxon>Chelicerata</taxon>
        <taxon>Arachnida</taxon>
        <taxon>Acari</taxon>
        <taxon>Parasitiformes</taxon>
        <taxon>Ixodida</taxon>
        <taxon>Ixodoidea</taxon>
        <taxon>Ixodidae</taxon>
        <taxon>Amblyomminae</taxon>
        <taxon>Amblyomma</taxon>
    </lineage>
</organism>
<dbReference type="Proteomes" id="UP001321473">
    <property type="component" value="Unassembled WGS sequence"/>
</dbReference>
<comment type="caution">
    <text evidence="2">The sequence shown here is derived from an EMBL/GenBank/DDBJ whole genome shotgun (WGS) entry which is preliminary data.</text>
</comment>
<accession>A0AAQ4FS75</accession>
<dbReference type="AlphaFoldDB" id="A0AAQ4FS75"/>
<evidence type="ECO:0000256" key="1">
    <source>
        <dbReference type="SAM" id="Phobius"/>
    </source>
</evidence>
<reference evidence="2 3" key="1">
    <citation type="journal article" date="2023" name="Arcadia Sci">
        <title>De novo assembly of a long-read Amblyomma americanum tick genome.</title>
        <authorList>
            <person name="Chou S."/>
            <person name="Poskanzer K.E."/>
            <person name="Rollins M."/>
            <person name="Thuy-Boun P.S."/>
        </authorList>
    </citation>
    <scope>NUCLEOTIDE SEQUENCE [LARGE SCALE GENOMIC DNA]</scope>
    <source>
        <strain evidence="2">F_SG_1</strain>
        <tissue evidence="2">Salivary glands</tissue>
    </source>
</reference>
<dbReference type="EMBL" id="JARKHS020000059">
    <property type="protein sequence ID" value="KAK8789158.1"/>
    <property type="molecule type" value="Genomic_DNA"/>
</dbReference>